<dbReference type="Proteomes" id="UP000752814">
    <property type="component" value="Unassembled WGS sequence"/>
</dbReference>
<dbReference type="AlphaFoldDB" id="A0A8J8TFD8"/>
<evidence type="ECO:0000313" key="2">
    <source>
        <dbReference type="Proteomes" id="UP000752814"/>
    </source>
</evidence>
<comment type="caution">
    <text evidence="1">The sequence shown here is derived from an EMBL/GenBank/DDBJ whole genome shotgun (WGS) entry which is preliminary data.</text>
</comment>
<proteinExistence type="predicted"/>
<dbReference type="RefSeq" id="WP_020448896.1">
    <property type="nucleotide sequence ID" value="NZ_CAYAYJ010000011.1"/>
</dbReference>
<reference evidence="1" key="1">
    <citation type="submission" date="2016-03" db="EMBL/GenBank/DDBJ databases">
        <authorList>
            <person name="Borrel G."/>
            <person name="Mccann A."/>
            <person name="O'Toole P.W."/>
        </authorList>
    </citation>
    <scope>NUCLEOTIDE SEQUENCE</scope>
    <source>
        <strain evidence="1">183</strain>
    </source>
</reference>
<dbReference type="EMBL" id="LVVT01000001">
    <property type="protein sequence ID" value="TQS84559.1"/>
    <property type="molecule type" value="Genomic_DNA"/>
</dbReference>
<name>A0A8J8TFD8_9ARCH</name>
<gene>
    <name evidence="1" type="ORF">A3207_00515</name>
</gene>
<evidence type="ECO:0000313" key="1">
    <source>
        <dbReference type="EMBL" id="TQS84559.1"/>
    </source>
</evidence>
<protein>
    <submittedName>
        <fullName evidence="1">Uncharacterized protein</fullName>
    </submittedName>
</protein>
<organism evidence="1 2">
    <name type="scientific">Candidatus Methanomassiliicoccus intestinalis</name>
    <dbReference type="NCBI Taxonomy" id="1406512"/>
    <lineage>
        <taxon>Archaea</taxon>
        <taxon>Methanobacteriati</taxon>
        <taxon>Thermoplasmatota</taxon>
        <taxon>Thermoplasmata</taxon>
        <taxon>Methanomassiliicoccales</taxon>
        <taxon>Methanomassiliicoccaceae</taxon>
        <taxon>Methanomassiliicoccus</taxon>
    </lineage>
</organism>
<accession>A0A8J8TFD8</accession>
<dbReference type="GeneID" id="41323425"/>
<sequence length="82" mass="9453">MSYPLVHYRKLPEALFLKLERGEIDTIVCYDPYCDISAGDTFCIFLFNTKTEMTVRKLYRRVADTPIRRPGGYAEVNVGASR</sequence>